<evidence type="ECO:0000313" key="1">
    <source>
        <dbReference type="EMBL" id="ARF66713.1"/>
    </source>
</evidence>
<name>A0A1V0UN70_9BACL</name>
<dbReference type="Proteomes" id="UP000192727">
    <property type="component" value="Chromosome"/>
</dbReference>
<organism evidence="1 2">
    <name type="scientific">Paenibacillus larvae subsp. pulvifaciens</name>
    <dbReference type="NCBI Taxonomy" id="1477"/>
    <lineage>
        <taxon>Bacteria</taxon>
        <taxon>Bacillati</taxon>
        <taxon>Bacillota</taxon>
        <taxon>Bacilli</taxon>
        <taxon>Bacillales</taxon>
        <taxon>Paenibacillaceae</taxon>
        <taxon>Paenibacillus</taxon>
    </lineage>
</organism>
<dbReference type="RefSeq" id="WP_083038252.1">
    <property type="nucleotide sequence ID" value="NZ_CP020557.1"/>
</dbReference>
<proteinExistence type="predicted"/>
<protein>
    <submittedName>
        <fullName evidence="1">Uncharacterized protein</fullName>
    </submittedName>
</protein>
<accession>A0A1V0UN70</accession>
<evidence type="ECO:0000313" key="2">
    <source>
        <dbReference type="Proteomes" id="UP000192727"/>
    </source>
</evidence>
<dbReference type="AlphaFoldDB" id="A0A1V0UN70"/>
<gene>
    <name evidence="1" type="ORF">B7C51_01150</name>
</gene>
<dbReference type="EMBL" id="CP020557">
    <property type="protein sequence ID" value="ARF66713.1"/>
    <property type="molecule type" value="Genomic_DNA"/>
</dbReference>
<sequence>MKNYKRLATEKAKEIRKKLGGKIFAFPINDKDPFSKYAIVVYEGGIYHVYPEAEDISTAAVGIKVTLEQYQRNGEILDYDKDVRFVSYATQVNAPNVTMRRLKKMQDNSKSLLQEDIDVTDTVEGRAFSGRGIVKFSYLSAIDDKLPKAIKFMDEYYKLLATRKYGKTAAAIKQEVRRMTKDEAIRWIERTYRSYVNDDTEVIGMCQRL</sequence>
<reference evidence="1 2" key="1">
    <citation type="submission" date="2017-03" db="EMBL/GenBank/DDBJ databases">
        <title>Paenibacillus larvae genome sequencing.</title>
        <authorList>
            <person name="Dingman D.W."/>
        </authorList>
    </citation>
    <scope>NUCLEOTIDE SEQUENCE [LARGE SCALE GENOMIC DNA]</scope>
    <source>
        <strain evidence="1 2">SAG 10367</strain>
    </source>
</reference>